<name>A0A292ZH36_SPHSA</name>
<reference evidence="2 3" key="2">
    <citation type="journal article" date="2013" name="Environ. Sci. Technol.">
        <title>The 4-tert-butylphenol-utilizing bacterium Sphingobium fuliginis OMI can degrade bisphenols via phenolic ring hydroxylation and meta-cleavage pathway.</title>
        <authorList>
            <person name="Ogata Y."/>
            <person name="Goda S."/>
            <person name="Toyama T."/>
            <person name="Sei K."/>
            <person name="Ike M."/>
        </authorList>
    </citation>
    <scope>NUCLEOTIDE SEQUENCE [LARGE SCALE GENOMIC DNA]</scope>
    <source>
        <strain evidence="2 3">OMI</strain>
    </source>
</reference>
<comment type="similarity">
    <text evidence="1">Belongs to the OmpW/AlkL family.</text>
</comment>
<sequence length="248" mass="26265">MPVAQDQCRVRSGAAEGRHRQTGMEIKDMTLKTILLGAAAGCAVLAAPAQAAQGDVLVRLRGIMVAPNEKSGSVLPAFPGEKVKVDNSVMPEVDVTYMATDHIGFELIAATTKHSASGRTGTTGGIGRLASTWVLPPTLTAQYHFLPEGKIRPYVGAGVNYTLFYNEKASNALEGAVGATKVHMSDSFGWAGQVGVDIDLNERVFLNLDLKYIDIDTTARLSTAAAGVQKVKLELDPFVFGVGVGMKF</sequence>
<dbReference type="PANTHER" id="PTHR36920">
    <property type="match status" value="1"/>
</dbReference>
<dbReference type="Gene3D" id="2.40.160.20">
    <property type="match status" value="1"/>
</dbReference>
<evidence type="ECO:0000256" key="1">
    <source>
        <dbReference type="ARBA" id="ARBA00009330"/>
    </source>
</evidence>
<gene>
    <name evidence="2" type="ORF">SFOMI_4610</name>
</gene>
<comment type="caution">
    <text evidence="2">The sequence shown here is derived from an EMBL/GenBank/DDBJ whole genome shotgun (WGS) entry which is preliminary data.</text>
</comment>
<evidence type="ECO:0000313" key="2">
    <source>
        <dbReference type="EMBL" id="GAY24032.1"/>
    </source>
</evidence>
<dbReference type="GO" id="GO:0019867">
    <property type="term" value="C:outer membrane"/>
    <property type="evidence" value="ECO:0007669"/>
    <property type="project" value="InterPro"/>
</dbReference>
<dbReference type="Proteomes" id="UP000221538">
    <property type="component" value="Unassembled WGS sequence"/>
</dbReference>
<organism evidence="2 3">
    <name type="scientific">Sphingobium fuliginis (strain ATCC 27551)</name>
    <dbReference type="NCBI Taxonomy" id="336203"/>
    <lineage>
        <taxon>Bacteria</taxon>
        <taxon>Pseudomonadati</taxon>
        <taxon>Pseudomonadota</taxon>
        <taxon>Alphaproteobacteria</taxon>
        <taxon>Sphingomonadales</taxon>
        <taxon>Sphingomonadaceae</taxon>
        <taxon>Sphingobium</taxon>
    </lineage>
</organism>
<dbReference type="EMBL" id="BEWI01000032">
    <property type="protein sequence ID" value="GAY24032.1"/>
    <property type="molecule type" value="Genomic_DNA"/>
</dbReference>
<accession>A0A292ZH36</accession>
<dbReference type="InterPro" id="IPR005618">
    <property type="entry name" value="OMPW"/>
</dbReference>
<proteinExistence type="inferred from homology"/>
<dbReference type="SUPFAM" id="SSF56925">
    <property type="entry name" value="OMPA-like"/>
    <property type="match status" value="1"/>
</dbReference>
<protein>
    <submittedName>
        <fullName evidence="2">Outer membrane protein W</fullName>
    </submittedName>
</protein>
<dbReference type="AlphaFoldDB" id="A0A292ZH36"/>
<reference evidence="2 3" key="1">
    <citation type="journal article" date="2013" name="Biodegradation">
        <title>Occurrence of 4-tert-butylphenol (4-t-BP) biodegradation in an aquatic sample caused by the presence of Spirodela polyrrhiza and isolation of a 4-t-BP-utilizing bacterium.</title>
        <authorList>
            <person name="Ogata Y."/>
            <person name="Toyama T."/>
            <person name="Yu N."/>
            <person name="Wang X."/>
            <person name="Sei K."/>
            <person name="Ike M."/>
        </authorList>
    </citation>
    <scope>NUCLEOTIDE SEQUENCE [LARGE SCALE GENOMIC DNA]</scope>
    <source>
        <strain evidence="2 3">OMI</strain>
    </source>
</reference>
<dbReference type="Pfam" id="PF03922">
    <property type="entry name" value="OmpW"/>
    <property type="match status" value="1"/>
</dbReference>
<dbReference type="GO" id="GO:0055085">
    <property type="term" value="P:transmembrane transport"/>
    <property type="evidence" value="ECO:0007669"/>
    <property type="project" value="TreeGrafter"/>
</dbReference>
<dbReference type="InterPro" id="IPR011250">
    <property type="entry name" value="OMP/PagP_B-barrel"/>
</dbReference>
<evidence type="ECO:0000313" key="3">
    <source>
        <dbReference type="Proteomes" id="UP000221538"/>
    </source>
</evidence>
<dbReference type="PANTHER" id="PTHR36920:SF1">
    <property type="entry name" value="OUTER MEMBRANE PROTEIN W"/>
    <property type="match status" value="1"/>
</dbReference>